<dbReference type="OrthoDB" id="3774915at2"/>
<evidence type="ECO:0000313" key="3">
    <source>
        <dbReference type="Proteomes" id="UP000199113"/>
    </source>
</evidence>
<protein>
    <submittedName>
        <fullName evidence="1">N-acetyltransferase</fullName>
    </submittedName>
</protein>
<evidence type="ECO:0000313" key="1">
    <source>
        <dbReference type="EMBL" id="PKH43556.1"/>
    </source>
</evidence>
<dbReference type="STRING" id="748909.SAMN05192575_10417"/>
<sequence>MTPAPTAPAPFVPVGFEPPVSLVAERFRLEPLGPQHNESDLAAWCSSIDHIRATPGYPDGRWPPVDGMSLEENRADLVRHVADFQARRGFTFTVLAPGSAEVIGCVYLYPSHSAEHDVEVQSWVRADVAGLDVPLAEAVAAWLAADWPWRRPDRHGR</sequence>
<dbReference type="Proteomes" id="UP000199113">
    <property type="component" value="Unassembled WGS sequence"/>
</dbReference>
<dbReference type="Proteomes" id="UP000233565">
    <property type="component" value="Unassembled WGS sequence"/>
</dbReference>
<proteinExistence type="predicted"/>
<dbReference type="EMBL" id="FOKC01000004">
    <property type="protein sequence ID" value="SFB13372.1"/>
    <property type="molecule type" value="Genomic_DNA"/>
</dbReference>
<evidence type="ECO:0000313" key="2">
    <source>
        <dbReference type="EMBL" id="SFB13372.1"/>
    </source>
</evidence>
<dbReference type="EMBL" id="PJBV01000011">
    <property type="protein sequence ID" value="PKH43556.1"/>
    <property type="molecule type" value="Genomic_DNA"/>
</dbReference>
<name>A0A1I0YJL9_9ACTN</name>
<dbReference type="Gene3D" id="3.40.630.30">
    <property type="match status" value="1"/>
</dbReference>
<organism evidence="2 3">
    <name type="scientific">Nocardioides alpinus</name>
    <dbReference type="NCBI Taxonomy" id="748909"/>
    <lineage>
        <taxon>Bacteria</taxon>
        <taxon>Bacillati</taxon>
        <taxon>Actinomycetota</taxon>
        <taxon>Actinomycetes</taxon>
        <taxon>Propionibacteriales</taxon>
        <taxon>Nocardioidaceae</taxon>
        <taxon>Nocardioides</taxon>
    </lineage>
</organism>
<reference evidence="2" key="1">
    <citation type="submission" date="2016-10" db="EMBL/GenBank/DDBJ databases">
        <authorList>
            <person name="de Groot N.N."/>
        </authorList>
    </citation>
    <scope>NUCLEOTIDE SEQUENCE [LARGE SCALE GENOMIC DNA]</scope>
    <source>
        <strain evidence="2">CGMCC 1.10697</strain>
    </source>
</reference>
<reference evidence="1 4" key="2">
    <citation type="submission" date="2017-12" db="EMBL/GenBank/DDBJ databases">
        <title>Pharmacopeia of the Arctic Ocean.</title>
        <authorList>
            <person name="Collins E."/>
            <person name="Ducluzeau A.-L."/>
        </authorList>
    </citation>
    <scope>NUCLEOTIDE SEQUENCE [LARGE SCALE GENOMIC DNA]</scope>
    <source>
        <strain evidence="1 4">DSM 23325</strain>
    </source>
</reference>
<gene>
    <name evidence="1" type="ORF">CXG46_03635</name>
    <name evidence="2" type="ORF">SAMN05192575_10417</name>
</gene>
<evidence type="ECO:0000313" key="4">
    <source>
        <dbReference type="Proteomes" id="UP000233565"/>
    </source>
</evidence>
<dbReference type="AlphaFoldDB" id="A0A1I0YJL9"/>
<accession>A0A1I0YJL9</accession>
<dbReference type="SUPFAM" id="SSF55729">
    <property type="entry name" value="Acyl-CoA N-acyltransferases (Nat)"/>
    <property type="match status" value="1"/>
</dbReference>
<keyword evidence="4" id="KW-1185">Reference proteome</keyword>
<dbReference type="RefSeq" id="WP_091198078.1">
    <property type="nucleotide sequence ID" value="NZ_FOKC01000004.1"/>
</dbReference>
<dbReference type="InterPro" id="IPR016181">
    <property type="entry name" value="Acyl_CoA_acyltransferase"/>
</dbReference>